<keyword evidence="4 5" id="KW-0274">FAD</keyword>
<dbReference type="PANTHER" id="PTHR11552:SF147">
    <property type="entry name" value="CHOLINE DEHYDROGENASE, MITOCHONDRIAL"/>
    <property type="match status" value="1"/>
</dbReference>
<dbReference type="InterPro" id="IPR000172">
    <property type="entry name" value="GMC_OxRdtase_N"/>
</dbReference>
<dbReference type="InterPro" id="IPR012132">
    <property type="entry name" value="GMC_OxRdtase"/>
</dbReference>
<dbReference type="Gene3D" id="3.30.560.10">
    <property type="entry name" value="Glucose Oxidase, domain 3"/>
    <property type="match status" value="1"/>
</dbReference>
<dbReference type="STRING" id="121845.A0A3Q0INU0"/>
<evidence type="ECO:0000256" key="6">
    <source>
        <dbReference type="SAM" id="SignalP"/>
    </source>
</evidence>
<proteinExistence type="inferred from homology"/>
<dbReference type="PROSITE" id="PS00623">
    <property type="entry name" value="GMC_OXRED_1"/>
    <property type="match status" value="1"/>
</dbReference>
<dbReference type="PANTHER" id="PTHR11552">
    <property type="entry name" value="GLUCOSE-METHANOL-CHOLINE GMC OXIDOREDUCTASE"/>
    <property type="match status" value="1"/>
</dbReference>
<evidence type="ECO:0000256" key="2">
    <source>
        <dbReference type="ARBA" id="ARBA00010790"/>
    </source>
</evidence>
<feature type="chain" id="PRO_5017947675" evidence="6">
    <location>
        <begin position="19"/>
        <end position="223"/>
    </location>
</feature>
<comment type="cofactor">
    <cofactor evidence="1">
        <name>FAD</name>
        <dbReference type="ChEBI" id="CHEBI:57692"/>
    </cofactor>
</comment>
<dbReference type="GeneID" id="103507261"/>
<dbReference type="SUPFAM" id="SSF51905">
    <property type="entry name" value="FAD/NAD(P)-binding domain"/>
    <property type="match status" value="1"/>
</dbReference>
<dbReference type="InterPro" id="IPR036188">
    <property type="entry name" value="FAD/NAD-bd_sf"/>
</dbReference>
<dbReference type="RefSeq" id="XP_026677969.1">
    <property type="nucleotide sequence ID" value="XM_026822168.1"/>
</dbReference>
<protein>
    <submittedName>
        <fullName evidence="9">Glucose dehydrogenase [FAD, quinone]-like</fullName>
    </submittedName>
</protein>
<feature type="domain" description="Glucose-methanol-choline oxidoreductase N-terminal" evidence="7">
    <location>
        <begin position="122"/>
        <end position="145"/>
    </location>
</feature>
<dbReference type="Pfam" id="PF00732">
    <property type="entry name" value="GMC_oxred_N"/>
    <property type="match status" value="1"/>
</dbReference>
<dbReference type="GO" id="GO:0050660">
    <property type="term" value="F:flavin adenine dinucleotide binding"/>
    <property type="evidence" value="ECO:0007669"/>
    <property type="project" value="InterPro"/>
</dbReference>
<dbReference type="AlphaFoldDB" id="A0A3Q0INU0"/>
<dbReference type="KEGG" id="dci:103507261"/>
<evidence type="ECO:0000256" key="4">
    <source>
        <dbReference type="ARBA" id="ARBA00022827"/>
    </source>
</evidence>
<gene>
    <name evidence="9" type="primary">LOC103507261</name>
</gene>
<keyword evidence="8" id="KW-1185">Reference proteome</keyword>
<dbReference type="OMA" id="ITPAGCH"/>
<dbReference type="Proteomes" id="UP000079169">
    <property type="component" value="Unplaced"/>
</dbReference>
<evidence type="ECO:0000256" key="5">
    <source>
        <dbReference type="RuleBase" id="RU003968"/>
    </source>
</evidence>
<keyword evidence="3 5" id="KW-0285">Flavoprotein</keyword>
<comment type="similarity">
    <text evidence="2 5">Belongs to the GMC oxidoreductase family.</text>
</comment>
<dbReference type="GO" id="GO:0016614">
    <property type="term" value="F:oxidoreductase activity, acting on CH-OH group of donors"/>
    <property type="evidence" value="ECO:0007669"/>
    <property type="project" value="InterPro"/>
</dbReference>
<evidence type="ECO:0000256" key="1">
    <source>
        <dbReference type="ARBA" id="ARBA00001974"/>
    </source>
</evidence>
<evidence type="ECO:0000259" key="7">
    <source>
        <dbReference type="PROSITE" id="PS00623"/>
    </source>
</evidence>
<dbReference type="Gene3D" id="3.50.50.60">
    <property type="entry name" value="FAD/NAD(P)-binding domain"/>
    <property type="match status" value="1"/>
</dbReference>
<evidence type="ECO:0000313" key="8">
    <source>
        <dbReference type="Proteomes" id="UP000079169"/>
    </source>
</evidence>
<name>A0A3Q0INU0_DIACI</name>
<evidence type="ECO:0000313" key="9">
    <source>
        <dbReference type="RefSeq" id="XP_026677969.1"/>
    </source>
</evidence>
<feature type="signal peptide" evidence="6">
    <location>
        <begin position="1"/>
        <end position="18"/>
    </location>
</feature>
<reference evidence="9" key="1">
    <citation type="submission" date="2025-08" db="UniProtKB">
        <authorList>
            <consortium name="RefSeq"/>
        </authorList>
    </citation>
    <scope>IDENTIFICATION</scope>
</reference>
<organism evidence="8 9">
    <name type="scientific">Diaphorina citri</name>
    <name type="common">Asian citrus psyllid</name>
    <dbReference type="NCBI Taxonomy" id="121845"/>
    <lineage>
        <taxon>Eukaryota</taxon>
        <taxon>Metazoa</taxon>
        <taxon>Ecdysozoa</taxon>
        <taxon>Arthropoda</taxon>
        <taxon>Hexapoda</taxon>
        <taxon>Insecta</taxon>
        <taxon>Pterygota</taxon>
        <taxon>Neoptera</taxon>
        <taxon>Paraneoptera</taxon>
        <taxon>Hemiptera</taxon>
        <taxon>Sternorrhyncha</taxon>
        <taxon>Psylloidea</taxon>
        <taxon>Psyllidae</taxon>
        <taxon>Diaphorininae</taxon>
        <taxon>Diaphorina</taxon>
    </lineage>
</organism>
<dbReference type="PaxDb" id="121845-A0A3Q0INU0"/>
<sequence length="223" mass="24733">MALSLSLVASLIYILSYGSEDTTTNTTSVPHTPQDPDQWPQEFDFIIVGAGTAGSILASRLAEVRSWNILLVEAGGDPSNISYFPENRGQLYGSSMDWAFVTEEQSGMFLSLSNQRTTIPCGKGLGGSSSIHSLYYTRGDSRDYDEWGYDAFKFDNVLKYFKKSEFMTDSSKYNEFHGTQGPFVVKPSPRVDKTFDTVGKACEDRYHVWLTDSLSGWGGCLIS</sequence>
<keyword evidence="6" id="KW-0732">Signal</keyword>
<evidence type="ECO:0000256" key="3">
    <source>
        <dbReference type="ARBA" id="ARBA00022630"/>
    </source>
</evidence>
<accession>A0A3Q0INU0</accession>